<evidence type="ECO:0000259" key="7">
    <source>
        <dbReference type="PROSITE" id="PS51369"/>
    </source>
</evidence>
<dbReference type="PANTHER" id="PTHR31072:SF170">
    <property type="entry name" value="TRANSCRIPTION FACTOR TCP15-RELATED"/>
    <property type="match status" value="1"/>
</dbReference>
<evidence type="ECO:0000256" key="6">
    <source>
        <dbReference type="SAM" id="MobiDB-lite"/>
    </source>
</evidence>
<dbReference type="AlphaFoldDB" id="A0A6A2WZY7"/>
<dbReference type="GO" id="GO:0005634">
    <property type="term" value="C:nucleus"/>
    <property type="evidence" value="ECO:0007669"/>
    <property type="project" value="UniProtKB-SubCell"/>
</dbReference>
<evidence type="ECO:0000256" key="1">
    <source>
        <dbReference type="ARBA" id="ARBA00004123"/>
    </source>
</evidence>
<proteinExistence type="predicted"/>
<accession>A0A6A2WZY7</accession>
<dbReference type="Proteomes" id="UP000436088">
    <property type="component" value="Unassembled WGS sequence"/>
</dbReference>
<feature type="compositionally biased region" description="Low complexity" evidence="6">
    <location>
        <begin position="13"/>
        <end position="28"/>
    </location>
</feature>
<feature type="region of interest" description="Disordered" evidence="6">
    <location>
        <begin position="1"/>
        <end position="59"/>
    </location>
</feature>
<evidence type="ECO:0000313" key="8">
    <source>
        <dbReference type="EMBL" id="KAE8661420.1"/>
    </source>
</evidence>
<dbReference type="GO" id="GO:0003700">
    <property type="term" value="F:DNA-binding transcription factor activity"/>
    <property type="evidence" value="ECO:0007669"/>
    <property type="project" value="InterPro"/>
</dbReference>
<feature type="compositionally biased region" description="Basic and acidic residues" evidence="6">
    <location>
        <begin position="43"/>
        <end position="55"/>
    </location>
</feature>
<evidence type="ECO:0000256" key="5">
    <source>
        <dbReference type="ARBA" id="ARBA00023242"/>
    </source>
</evidence>
<evidence type="ECO:0000256" key="2">
    <source>
        <dbReference type="ARBA" id="ARBA00023015"/>
    </source>
</evidence>
<keyword evidence="3" id="KW-0238">DNA-binding</keyword>
<keyword evidence="9" id="KW-1185">Reference proteome</keyword>
<evidence type="ECO:0000256" key="4">
    <source>
        <dbReference type="ARBA" id="ARBA00023163"/>
    </source>
</evidence>
<sequence>MEGENGIPASKFPLKLLQKQQQQQQPETSPEPPPKKAQPKRSSTKDRLTKVEGRGRRTRMPAICAARVFQLTRELGHKSDGETIEWLLQQADQRLSTSHSRNVYFNPNFVAQQLRNAVDDGSAAAEDIGSGNKTRAEHRESSQNQVGNYLIQSTTGPIPARQIRSRHLFGHWEILATKTTLSSGVHFMNFASSISLFPGQQLGSGISPSGSVIDTHLSMLTALNTYRPISGTNVSGPTTTGSHQVLYHGEEYKHDSAS</sequence>
<protein>
    <recommendedName>
        <fullName evidence="7">TCP domain-containing protein</fullName>
    </recommendedName>
</protein>
<keyword evidence="5" id="KW-0539">Nucleus</keyword>
<dbReference type="InterPro" id="IPR017887">
    <property type="entry name" value="TF_TCP_subgr"/>
</dbReference>
<dbReference type="InterPro" id="IPR005333">
    <property type="entry name" value="Transcription_factor_TCP"/>
</dbReference>
<feature type="domain" description="TCP" evidence="7">
    <location>
        <begin position="44"/>
        <end position="98"/>
    </location>
</feature>
<dbReference type="PANTHER" id="PTHR31072">
    <property type="entry name" value="TRANSCRIPTION FACTOR TCP4-RELATED"/>
    <property type="match status" value="1"/>
</dbReference>
<keyword evidence="4" id="KW-0804">Transcription</keyword>
<evidence type="ECO:0000313" key="9">
    <source>
        <dbReference type="Proteomes" id="UP000436088"/>
    </source>
</evidence>
<gene>
    <name evidence="8" type="ORF">F3Y22_tig00113725pilonHSYRG00199</name>
</gene>
<evidence type="ECO:0000256" key="3">
    <source>
        <dbReference type="ARBA" id="ARBA00023125"/>
    </source>
</evidence>
<reference evidence="8" key="1">
    <citation type="submission" date="2019-09" db="EMBL/GenBank/DDBJ databases">
        <title>Draft genome information of white flower Hibiscus syriacus.</title>
        <authorList>
            <person name="Kim Y.-M."/>
        </authorList>
    </citation>
    <scope>NUCLEOTIDE SEQUENCE [LARGE SCALE GENOMIC DNA]</scope>
    <source>
        <strain evidence="8">YM2019G1</strain>
    </source>
</reference>
<dbReference type="GO" id="GO:0043565">
    <property type="term" value="F:sequence-specific DNA binding"/>
    <property type="evidence" value="ECO:0007669"/>
    <property type="project" value="TreeGrafter"/>
</dbReference>
<comment type="subcellular location">
    <subcellularLocation>
        <location evidence="1">Nucleus</location>
    </subcellularLocation>
</comment>
<dbReference type="PROSITE" id="PS51369">
    <property type="entry name" value="TCP"/>
    <property type="match status" value="1"/>
</dbReference>
<dbReference type="EMBL" id="VEPZ02001720">
    <property type="protein sequence ID" value="KAE8661420.1"/>
    <property type="molecule type" value="Genomic_DNA"/>
</dbReference>
<comment type="caution">
    <text evidence="8">The sequence shown here is derived from an EMBL/GenBank/DDBJ whole genome shotgun (WGS) entry which is preliminary data.</text>
</comment>
<organism evidence="8 9">
    <name type="scientific">Hibiscus syriacus</name>
    <name type="common">Rose of Sharon</name>
    <dbReference type="NCBI Taxonomy" id="106335"/>
    <lineage>
        <taxon>Eukaryota</taxon>
        <taxon>Viridiplantae</taxon>
        <taxon>Streptophyta</taxon>
        <taxon>Embryophyta</taxon>
        <taxon>Tracheophyta</taxon>
        <taxon>Spermatophyta</taxon>
        <taxon>Magnoliopsida</taxon>
        <taxon>eudicotyledons</taxon>
        <taxon>Gunneridae</taxon>
        <taxon>Pentapetalae</taxon>
        <taxon>rosids</taxon>
        <taxon>malvids</taxon>
        <taxon>Malvales</taxon>
        <taxon>Malvaceae</taxon>
        <taxon>Malvoideae</taxon>
        <taxon>Hibiscus</taxon>
    </lineage>
</organism>
<dbReference type="Pfam" id="PF03634">
    <property type="entry name" value="TCP"/>
    <property type="match status" value="1"/>
</dbReference>
<feature type="region of interest" description="Disordered" evidence="6">
    <location>
        <begin position="121"/>
        <end position="147"/>
    </location>
</feature>
<name>A0A6A2WZY7_HIBSY</name>
<keyword evidence="2" id="KW-0805">Transcription regulation</keyword>